<accession>A0AAD7BIG2</accession>
<evidence type="ECO:0000313" key="2">
    <source>
        <dbReference type="Proteomes" id="UP001221757"/>
    </source>
</evidence>
<keyword evidence="2" id="KW-1185">Reference proteome</keyword>
<dbReference type="EMBL" id="JARKIE010000662">
    <property type="protein sequence ID" value="KAJ7621825.1"/>
    <property type="molecule type" value="Genomic_DNA"/>
</dbReference>
<comment type="caution">
    <text evidence="1">The sequence shown here is derived from an EMBL/GenBank/DDBJ whole genome shotgun (WGS) entry which is preliminary data.</text>
</comment>
<protein>
    <submittedName>
        <fullName evidence="1">Uncharacterized protein</fullName>
    </submittedName>
</protein>
<organism evidence="1 2">
    <name type="scientific">Mycena rosella</name>
    <name type="common">Pink bonnet</name>
    <name type="synonym">Agaricus rosellus</name>
    <dbReference type="NCBI Taxonomy" id="1033263"/>
    <lineage>
        <taxon>Eukaryota</taxon>
        <taxon>Fungi</taxon>
        <taxon>Dikarya</taxon>
        <taxon>Basidiomycota</taxon>
        <taxon>Agaricomycotina</taxon>
        <taxon>Agaricomycetes</taxon>
        <taxon>Agaricomycetidae</taxon>
        <taxon>Agaricales</taxon>
        <taxon>Marasmiineae</taxon>
        <taxon>Mycenaceae</taxon>
        <taxon>Mycena</taxon>
    </lineage>
</organism>
<sequence>MERNYVEQDLVNLNRTQLVALVERQITKWSLPRGRLSKENMPSLRAILLNPTNGFTTTIINTNTTMGSTAGNIRSDLDLQTAGISSTNPAPVPNIPDVNRLQLLTQELVRTKPSRRSCVDLDTDAISIITVQLLVDDRRPIFNRTNTSQRVEVKIIDYHIS</sequence>
<evidence type="ECO:0000313" key="1">
    <source>
        <dbReference type="EMBL" id="KAJ7621825.1"/>
    </source>
</evidence>
<dbReference type="AlphaFoldDB" id="A0AAD7BIG2"/>
<gene>
    <name evidence="1" type="ORF">B0H17DRAFT_1151726</name>
</gene>
<dbReference type="Proteomes" id="UP001221757">
    <property type="component" value="Unassembled WGS sequence"/>
</dbReference>
<proteinExistence type="predicted"/>
<name>A0AAD7BIG2_MYCRO</name>
<reference evidence="1" key="1">
    <citation type="submission" date="2023-03" db="EMBL/GenBank/DDBJ databases">
        <title>Massive genome expansion in bonnet fungi (Mycena s.s.) driven by repeated elements and novel gene families across ecological guilds.</title>
        <authorList>
            <consortium name="Lawrence Berkeley National Laboratory"/>
            <person name="Harder C.B."/>
            <person name="Miyauchi S."/>
            <person name="Viragh M."/>
            <person name="Kuo A."/>
            <person name="Thoen E."/>
            <person name="Andreopoulos B."/>
            <person name="Lu D."/>
            <person name="Skrede I."/>
            <person name="Drula E."/>
            <person name="Henrissat B."/>
            <person name="Morin E."/>
            <person name="Kohler A."/>
            <person name="Barry K."/>
            <person name="LaButti K."/>
            <person name="Morin E."/>
            <person name="Salamov A."/>
            <person name="Lipzen A."/>
            <person name="Mereny Z."/>
            <person name="Hegedus B."/>
            <person name="Baldrian P."/>
            <person name="Stursova M."/>
            <person name="Weitz H."/>
            <person name="Taylor A."/>
            <person name="Grigoriev I.V."/>
            <person name="Nagy L.G."/>
            <person name="Martin F."/>
            <person name="Kauserud H."/>
        </authorList>
    </citation>
    <scope>NUCLEOTIDE SEQUENCE</scope>
    <source>
        <strain evidence="1">CBHHK067</strain>
    </source>
</reference>